<evidence type="ECO:0000256" key="1">
    <source>
        <dbReference type="SAM" id="MobiDB-lite"/>
    </source>
</evidence>
<reference evidence="2 3" key="1">
    <citation type="submission" date="2016-11" db="EMBL/GenBank/DDBJ databases">
        <authorList>
            <person name="Jaros S."/>
            <person name="Januszkiewicz K."/>
            <person name="Wedrychowicz H."/>
        </authorList>
    </citation>
    <scope>NUCLEOTIDE SEQUENCE [LARGE SCALE GENOMIC DNA]</scope>
    <source>
        <strain evidence="2 3">GAS138</strain>
    </source>
</reference>
<gene>
    <name evidence="2" type="ORF">SAMN05443248_3935</name>
</gene>
<sequence length="200" mass="21717">MRLTNAPTNALRAAANALADAYANAPTNAADAGRTRPPIPPMSFAPRARGHKHRPSRPHSDTAALSLRSRPNAHALQPQAHQSMPEPSPCGPSRDVAPSTNQPPHHTPLLAFPQSPCRHVRMGRAIGTCLVLTIEAKTFSPRPIERDFARALSAITTLSERKTRAREAEPGTIRSDDAVRQPIVQTQCRHVDDDPTKCHV</sequence>
<feature type="region of interest" description="Disordered" evidence="1">
    <location>
        <begin position="27"/>
        <end position="112"/>
    </location>
</feature>
<dbReference type="EMBL" id="LT670817">
    <property type="protein sequence ID" value="SHH16852.1"/>
    <property type="molecule type" value="Genomic_DNA"/>
</dbReference>
<protein>
    <submittedName>
        <fullName evidence="2">Uncharacterized protein</fullName>
    </submittedName>
</protein>
<dbReference type="AlphaFoldDB" id="A0A1M5QRX7"/>
<proteinExistence type="predicted"/>
<organism evidence="2 3">
    <name type="scientific">Bradyrhizobium erythrophlei</name>
    <dbReference type="NCBI Taxonomy" id="1437360"/>
    <lineage>
        <taxon>Bacteria</taxon>
        <taxon>Pseudomonadati</taxon>
        <taxon>Pseudomonadota</taxon>
        <taxon>Alphaproteobacteria</taxon>
        <taxon>Hyphomicrobiales</taxon>
        <taxon>Nitrobacteraceae</taxon>
        <taxon>Bradyrhizobium</taxon>
    </lineage>
</organism>
<name>A0A1M5QRX7_9BRAD</name>
<evidence type="ECO:0000313" key="3">
    <source>
        <dbReference type="Proteomes" id="UP000189796"/>
    </source>
</evidence>
<evidence type="ECO:0000313" key="2">
    <source>
        <dbReference type="EMBL" id="SHH16852.1"/>
    </source>
</evidence>
<feature type="compositionally biased region" description="Basic and acidic residues" evidence="1">
    <location>
        <begin position="162"/>
        <end position="179"/>
    </location>
</feature>
<feature type="region of interest" description="Disordered" evidence="1">
    <location>
        <begin position="162"/>
        <end position="181"/>
    </location>
</feature>
<feature type="compositionally biased region" description="Basic residues" evidence="1">
    <location>
        <begin position="48"/>
        <end position="57"/>
    </location>
</feature>
<accession>A0A1M5QRX7</accession>
<dbReference type="Proteomes" id="UP000189796">
    <property type="component" value="Chromosome I"/>
</dbReference>